<dbReference type="InterPro" id="IPR017943">
    <property type="entry name" value="Bactericidal_perm-incr_a/b_dom"/>
</dbReference>
<organism evidence="2">
    <name type="scientific">Hexamita inflata</name>
    <dbReference type="NCBI Taxonomy" id="28002"/>
    <lineage>
        <taxon>Eukaryota</taxon>
        <taxon>Metamonada</taxon>
        <taxon>Diplomonadida</taxon>
        <taxon>Hexamitidae</taxon>
        <taxon>Hexamitinae</taxon>
        <taxon>Hexamita</taxon>
    </lineage>
</organism>
<dbReference type="EMBL" id="CATOUU010000867">
    <property type="protein sequence ID" value="CAI9955788.1"/>
    <property type="molecule type" value="Genomic_DNA"/>
</dbReference>
<dbReference type="PANTHER" id="PTHR46801:SF2">
    <property type="entry name" value="LIPOPOLYSACCHARIDE-BINDING PROTEIN"/>
    <property type="match status" value="1"/>
</dbReference>
<feature type="domain" description="Lipid-binding serum glycoprotein N-terminal" evidence="1">
    <location>
        <begin position="49"/>
        <end position="203"/>
    </location>
</feature>
<dbReference type="EMBL" id="CAXDID020000456">
    <property type="protein sequence ID" value="CAL6093266.1"/>
    <property type="molecule type" value="Genomic_DNA"/>
</dbReference>
<evidence type="ECO:0000313" key="4">
    <source>
        <dbReference type="Proteomes" id="UP001642409"/>
    </source>
</evidence>
<dbReference type="PANTHER" id="PTHR46801">
    <property type="entry name" value="OS06G0309200 PROTEIN"/>
    <property type="match status" value="1"/>
</dbReference>
<name>A0AA86QJW3_9EUKA</name>
<reference evidence="3 4" key="2">
    <citation type="submission" date="2024-07" db="EMBL/GenBank/DDBJ databases">
        <authorList>
            <person name="Akdeniz Z."/>
        </authorList>
    </citation>
    <scope>NUCLEOTIDE SEQUENCE [LARGE SCALE GENOMIC DNA]</scope>
</reference>
<dbReference type="GO" id="GO:0008289">
    <property type="term" value="F:lipid binding"/>
    <property type="evidence" value="ECO:0007669"/>
    <property type="project" value="InterPro"/>
</dbReference>
<protein>
    <recommendedName>
        <fullName evidence="1">Lipid-binding serum glycoprotein N-terminal domain-containing protein</fullName>
    </recommendedName>
</protein>
<evidence type="ECO:0000259" key="1">
    <source>
        <dbReference type="Pfam" id="PF01273"/>
    </source>
</evidence>
<evidence type="ECO:0000313" key="2">
    <source>
        <dbReference type="EMBL" id="CAI9955788.1"/>
    </source>
</evidence>
<gene>
    <name evidence="2" type="ORF">HINF_LOCUS43433</name>
    <name evidence="3" type="ORF">HINF_LOCUS66888</name>
</gene>
<comment type="caution">
    <text evidence="2">The sequence shown here is derived from an EMBL/GenBank/DDBJ whole genome shotgun (WGS) entry which is preliminary data.</text>
</comment>
<keyword evidence="4" id="KW-1185">Reference proteome</keyword>
<dbReference type="SUPFAM" id="SSF55394">
    <property type="entry name" value="Bactericidal permeability-increasing protein, BPI"/>
    <property type="match status" value="1"/>
</dbReference>
<dbReference type="InterPro" id="IPR017942">
    <property type="entry name" value="Lipid-bd_serum_glycop_N"/>
</dbReference>
<dbReference type="Gene3D" id="3.15.10.10">
    <property type="entry name" value="Bactericidal permeability-increasing protein, domain 1"/>
    <property type="match status" value="1"/>
</dbReference>
<evidence type="ECO:0000313" key="3">
    <source>
        <dbReference type="EMBL" id="CAL6093266.1"/>
    </source>
</evidence>
<dbReference type="Pfam" id="PF01273">
    <property type="entry name" value="LBP_BPI_CETP"/>
    <property type="match status" value="1"/>
</dbReference>
<proteinExistence type="predicted"/>
<dbReference type="AlphaFoldDB" id="A0AA86QJW3"/>
<sequence length="434" mass="49304">MFPLVILAERTCELGFSQIVNQSYTAQSTTATQRGAKKYMLCGIKDSMKPISNIVIPDLKFELNAGITKLDVALTDIKLANLNVQDVAFNLFENRSQIAVLNCSVLINFQWSFQQQSYPYVVDKGSGKIIVNNGELKGDAGSEVDPECPGHLKVSISGAQISYESVNIVIDGGDTWLFQSIINIFQAIVEDELAKSLSKVLLEAFVKLLNNVFEDGRRFLDYTNHYNIIKDERYTTGIQAKDGAISLLFTGYIYARRNLTDDYVTPQMLNKVTYNKFNNDMQISIHESAINNAFYTFHKYENVYSSATYQVTQAPKITFYNAAAILEMQVKVNNSLVDLELIAHLQHENNMQEQRAYVFFTFQKYSAQTADESIDISYIEDEVVNHMNSVIKFACYQLSYTHLTELNDYTHMFDPVERVIRLVGPEEYECKGAR</sequence>
<reference evidence="2" key="1">
    <citation type="submission" date="2023-06" db="EMBL/GenBank/DDBJ databases">
        <authorList>
            <person name="Kurt Z."/>
        </authorList>
    </citation>
    <scope>NUCLEOTIDE SEQUENCE</scope>
</reference>
<dbReference type="InterPro" id="IPR045897">
    <property type="entry name" value="BPI/LBP_pln"/>
</dbReference>
<accession>A0AA86QJW3</accession>
<dbReference type="Proteomes" id="UP001642409">
    <property type="component" value="Unassembled WGS sequence"/>
</dbReference>